<evidence type="ECO:0000259" key="6">
    <source>
        <dbReference type="PROSITE" id="PS50850"/>
    </source>
</evidence>
<reference evidence="8" key="1">
    <citation type="journal article" date="2005" name="Nature">
        <title>Sequencing of Aspergillus nidulans and comparative analysis with A. fumigatus and A. oryzae.</title>
        <authorList>
            <person name="Galagan J.E."/>
            <person name="Calvo S.E."/>
            <person name="Cuomo C."/>
            <person name="Ma L.J."/>
            <person name="Wortman J.R."/>
            <person name="Batzoglou S."/>
            <person name="Lee S.I."/>
            <person name="Basturkmen M."/>
            <person name="Spevak C.C."/>
            <person name="Clutterbuck J."/>
            <person name="Kapitonov V."/>
            <person name="Jurka J."/>
            <person name="Scazzocchio C."/>
            <person name="Farman M."/>
            <person name="Butler J."/>
            <person name="Purcell S."/>
            <person name="Harris S."/>
            <person name="Braus G.H."/>
            <person name="Draht O."/>
            <person name="Busch S."/>
            <person name="D'Enfert C."/>
            <person name="Bouchier C."/>
            <person name="Goldman G.H."/>
            <person name="Bell-Pedersen D."/>
            <person name="Griffiths-Jones S."/>
            <person name="Doonan J.H."/>
            <person name="Yu J."/>
            <person name="Vienken K."/>
            <person name="Pain A."/>
            <person name="Freitag M."/>
            <person name="Selker E.U."/>
            <person name="Archer D.B."/>
            <person name="Penalva M.A."/>
            <person name="Oakley B.R."/>
            <person name="Momany M."/>
            <person name="Tanaka T."/>
            <person name="Kumagai T."/>
            <person name="Asai K."/>
            <person name="Machida M."/>
            <person name="Nierman W.C."/>
            <person name="Denning D.W."/>
            <person name="Caddick M."/>
            <person name="Hynes M."/>
            <person name="Paoletti M."/>
            <person name="Fischer R."/>
            <person name="Miller B."/>
            <person name="Dyer P."/>
            <person name="Sachs M.S."/>
            <person name="Osmani S.A."/>
            <person name="Birren B.W."/>
        </authorList>
    </citation>
    <scope>NUCLEOTIDE SEQUENCE [LARGE SCALE GENOMIC DNA]</scope>
    <source>
        <strain evidence="8">FGSC A4 / ATCC 38163 / CBS 112.46 / NRRL 194 / M139</strain>
    </source>
</reference>
<dbReference type="SUPFAM" id="SSF103473">
    <property type="entry name" value="MFS general substrate transporter"/>
    <property type="match status" value="1"/>
</dbReference>
<feature type="transmembrane region" description="Helical" evidence="5">
    <location>
        <begin position="156"/>
        <end position="174"/>
    </location>
</feature>
<dbReference type="InterPro" id="IPR036259">
    <property type="entry name" value="MFS_trans_sf"/>
</dbReference>
<keyword evidence="3 5" id="KW-1133">Transmembrane helix</keyword>
<dbReference type="VEuPathDB" id="FungiDB:AN0970"/>
<dbReference type="Pfam" id="PF07690">
    <property type="entry name" value="MFS_1"/>
    <property type="match status" value="1"/>
</dbReference>
<dbReference type="GO" id="GO:0022857">
    <property type="term" value="F:transmembrane transporter activity"/>
    <property type="evidence" value="ECO:0000318"/>
    <property type="project" value="GO_Central"/>
</dbReference>
<dbReference type="RefSeq" id="XP_658574.1">
    <property type="nucleotide sequence ID" value="XM_653482.1"/>
</dbReference>
<keyword evidence="4 5" id="KW-0472">Membrane</keyword>
<proteinExistence type="predicted"/>
<evidence type="ECO:0000256" key="2">
    <source>
        <dbReference type="ARBA" id="ARBA00022692"/>
    </source>
</evidence>
<evidence type="ECO:0000256" key="1">
    <source>
        <dbReference type="ARBA" id="ARBA00004141"/>
    </source>
</evidence>
<feature type="domain" description="Major facilitator superfamily (MFS) profile" evidence="6">
    <location>
        <begin position="61"/>
        <end position="475"/>
    </location>
</feature>
<feature type="transmembrane region" description="Helical" evidence="5">
    <location>
        <begin position="370"/>
        <end position="394"/>
    </location>
</feature>
<feature type="transmembrane region" description="Helical" evidence="5">
    <location>
        <begin position="330"/>
        <end position="349"/>
    </location>
</feature>
<dbReference type="OrthoDB" id="9986881at2759"/>
<dbReference type="GeneID" id="2876746"/>
<evidence type="ECO:0000313" key="8">
    <source>
        <dbReference type="Proteomes" id="UP000000560"/>
    </source>
</evidence>
<accession>Q5BER0</accession>
<feature type="transmembrane region" description="Helical" evidence="5">
    <location>
        <begin position="293"/>
        <end position="318"/>
    </location>
</feature>
<dbReference type="HOGENOM" id="CLU_008455_11_4_1"/>
<dbReference type="FunFam" id="1.20.1250.20:FF:000011">
    <property type="entry name" value="MFS multidrug transporter, putative"/>
    <property type="match status" value="1"/>
</dbReference>
<dbReference type="OMA" id="VMFCLMV"/>
<dbReference type="eggNOG" id="KOG0255">
    <property type="taxonomic scope" value="Eukaryota"/>
</dbReference>
<dbReference type="Proteomes" id="UP000000560">
    <property type="component" value="Chromosome VIII"/>
</dbReference>
<sequence length="475" mass="52318">MRRALWSYRGAQLIHSPEKKAVLSNLTTLITSIRRIGRSRRSRLATFCCSSNELTKTRLYTFALVSFATMIVSMTSSIFSTLVPTVSSKYGISRAVGNLGLSLYVLGFATGPLIWAPFSELKGRRLPFVLSMFGFTVFSFATAASNELQSIFINRFFAGFFGASPFTLAGAVCSDMLSAQAFTTSMVGFGITVFSGPLLAPTIGGFIVMEEHLGWRWTHYLAGILGVASFILVLFFLTESYAPVILVSKARCLRQESRNWSIHAAHEEIELNFHSIFQDYFAIPLKLLALDPIILCICVFGAFVYGLLYLSITTYPIIFQQIHGMNPGVGGLPFVAVIVGQVFAGIVMYGRQRSLSRLIQENNGELVPEWLLLTAIPGSAAFSTGLFWLGWTGYRSDVHWIWPTLSGIPTGFGLITMFLPSVQYVVHVRRNRAASAIAAHTFLRSLAGSGFPLFATCMVRNLTLQESGIALIFFL</sequence>
<name>Q5BER0_EMENI</name>
<gene>
    <name evidence="7" type="ORF">ANIA_00970</name>
</gene>
<evidence type="ECO:0000256" key="5">
    <source>
        <dbReference type="SAM" id="Phobius"/>
    </source>
</evidence>
<dbReference type="PROSITE" id="PS50850">
    <property type="entry name" value="MFS"/>
    <property type="match status" value="1"/>
</dbReference>
<feature type="transmembrane region" description="Helical" evidence="5">
    <location>
        <begin position="400"/>
        <end position="422"/>
    </location>
</feature>
<accession>C8VUE8</accession>
<evidence type="ECO:0000313" key="7">
    <source>
        <dbReference type="EMBL" id="CBF88422.1"/>
    </source>
</evidence>
<dbReference type="PANTHER" id="PTHR23502:SF142">
    <property type="entry name" value="ORF"/>
    <property type="match status" value="1"/>
</dbReference>
<reference evidence="8" key="2">
    <citation type="journal article" date="2009" name="Fungal Genet. Biol.">
        <title>The 2008 update of the Aspergillus nidulans genome annotation: a community effort.</title>
        <authorList>
            <person name="Wortman J.R."/>
            <person name="Gilsenan J.M."/>
            <person name="Joardar V."/>
            <person name="Deegan J."/>
            <person name="Clutterbuck J."/>
            <person name="Andersen M.R."/>
            <person name="Archer D."/>
            <person name="Bencina M."/>
            <person name="Braus G."/>
            <person name="Coutinho P."/>
            <person name="von Dohren H."/>
            <person name="Doonan J."/>
            <person name="Driessen A.J."/>
            <person name="Durek P."/>
            <person name="Espeso E."/>
            <person name="Fekete E."/>
            <person name="Flipphi M."/>
            <person name="Estrada C.G."/>
            <person name="Geysens S."/>
            <person name="Goldman G."/>
            <person name="de Groot P.W."/>
            <person name="Hansen K."/>
            <person name="Harris S.D."/>
            <person name="Heinekamp T."/>
            <person name="Helmstaedt K."/>
            <person name="Henrissat B."/>
            <person name="Hofmann G."/>
            <person name="Homan T."/>
            <person name="Horio T."/>
            <person name="Horiuchi H."/>
            <person name="James S."/>
            <person name="Jones M."/>
            <person name="Karaffa L."/>
            <person name="Karanyi Z."/>
            <person name="Kato M."/>
            <person name="Keller N."/>
            <person name="Kelly D.E."/>
            <person name="Kiel J.A."/>
            <person name="Kim J.M."/>
            <person name="van der Klei I.J."/>
            <person name="Klis F.M."/>
            <person name="Kovalchuk A."/>
            <person name="Krasevec N."/>
            <person name="Kubicek C.P."/>
            <person name="Liu B."/>
            <person name="Maccabe A."/>
            <person name="Meyer V."/>
            <person name="Mirabito P."/>
            <person name="Miskei M."/>
            <person name="Mos M."/>
            <person name="Mullins J."/>
            <person name="Nelson D.R."/>
            <person name="Nielsen J."/>
            <person name="Oakley B.R."/>
            <person name="Osmani S.A."/>
            <person name="Pakula T."/>
            <person name="Paszewski A."/>
            <person name="Paulsen I."/>
            <person name="Pilsyk S."/>
            <person name="Pocsi I."/>
            <person name="Punt P.J."/>
            <person name="Ram A.F."/>
            <person name="Ren Q."/>
            <person name="Robellet X."/>
            <person name="Robson G."/>
            <person name="Seiboth B."/>
            <person name="van Solingen P."/>
            <person name="Specht T."/>
            <person name="Sun J."/>
            <person name="Taheri-Talesh N."/>
            <person name="Takeshita N."/>
            <person name="Ussery D."/>
            <person name="vanKuyk P.A."/>
            <person name="Visser H."/>
            <person name="van de Vondervoort P.J."/>
            <person name="de Vries R.P."/>
            <person name="Walton J."/>
            <person name="Xiang X."/>
            <person name="Xiong Y."/>
            <person name="Zeng A.P."/>
            <person name="Brandt B.W."/>
            <person name="Cornell M.J."/>
            <person name="van den Hondel C.A."/>
            <person name="Visser J."/>
            <person name="Oliver S.G."/>
            <person name="Turner G."/>
        </authorList>
    </citation>
    <scope>GENOME REANNOTATION</scope>
    <source>
        <strain evidence="8">FGSC A4 / ATCC 38163 / CBS 112.46 / NRRL 194 / M139</strain>
    </source>
</reference>
<dbReference type="GO" id="GO:0005886">
    <property type="term" value="C:plasma membrane"/>
    <property type="evidence" value="ECO:0000318"/>
    <property type="project" value="GO_Central"/>
</dbReference>
<dbReference type="EMBL" id="BN001308">
    <property type="protein sequence ID" value="CBF88422.1"/>
    <property type="molecule type" value="Genomic_DNA"/>
</dbReference>
<evidence type="ECO:0000256" key="4">
    <source>
        <dbReference type="ARBA" id="ARBA00023136"/>
    </source>
</evidence>
<comment type="subcellular location">
    <subcellularLocation>
        <location evidence="1">Membrane</location>
        <topology evidence="1">Multi-pass membrane protein</topology>
    </subcellularLocation>
</comment>
<feature type="transmembrane region" description="Helical" evidence="5">
    <location>
        <begin position="59"/>
        <end position="83"/>
    </location>
</feature>
<feature type="transmembrane region" description="Helical" evidence="5">
    <location>
        <begin position="126"/>
        <end position="144"/>
    </location>
</feature>
<dbReference type="PANTHER" id="PTHR23502">
    <property type="entry name" value="MAJOR FACILITATOR SUPERFAMILY"/>
    <property type="match status" value="1"/>
</dbReference>
<dbReference type="GO" id="GO:0055085">
    <property type="term" value="P:transmembrane transport"/>
    <property type="evidence" value="ECO:0000318"/>
    <property type="project" value="GO_Central"/>
</dbReference>
<dbReference type="InterPro" id="IPR011701">
    <property type="entry name" value="MFS"/>
</dbReference>
<dbReference type="InterPro" id="IPR020846">
    <property type="entry name" value="MFS_dom"/>
</dbReference>
<keyword evidence="8" id="KW-1185">Reference proteome</keyword>
<feature type="transmembrane region" description="Helical" evidence="5">
    <location>
        <begin position="220"/>
        <end position="248"/>
    </location>
</feature>
<organism evidence="7 8">
    <name type="scientific">Emericella nidulans (strain FGSC A4 / ATCC 38163 / CBS 112.46 / NRRL 194 / M139)</name>
    <name type="common">Aspergillus nidulans</name>
    <dbReference type="NCBI Taxonomy" id="227321"/>
    <lineage>
        <taxon>Eukaryota</taxon>
        <taxon>Fungi</taxon>
        <taxon>Dikarya</taxon>
        <taxon>Ascomycota</taxon>
        <taxon>Pezizomycotina</taxon>
        <taxon>Eurotiomycetes</taxon>
        <taxon>Eurotiomycetidae</taxon>
        <taxon>Eurotiales</taxon>
        <taxon>Aspergillaceae</taxon>
        <taxon>Aspergillus</taxon>
        <taxon>Aspergillus subgen. Nidulantes</taxon>
    </lineage>
</organism>
<dbReference type="Gene3D" id="1.20.1250.20">
    <property type="entry name" value="MFS general substrate transporter like domains"/>
    <property type="match status" value="1"/>
</dbReference>
<dbReference type="KEGG" id="ani:ANIA_00970"/>
<dbReference type="AlphaFoldDB" id="Q5BER0"/>
<dbReference type="InParanoid" id="Q5BER0"/>
<feature type="transmembrane region" description="Helical" evidence="5">
    <location>
        <begin position="95"/>
        <end position="114"/>
    </location>
</feature>
<keyword evidence="2 5" id="KW-0812">Transmembrane</keyword>
<protein>
    <recommendedName>
        <fullName evidence="6">Major facilitator superfamily (MFS) profile domain-containing protein</fullName>
    </recommendedName>
</protein>
<feature type="transmembrane region" description="Helical" evidence="5">
    <location>
        <begin position="186"/>
        <end position="208"/>
    </location>
</feature>
<evidence type="ECO:0000256" key="3">
    <source>
        <dbReference type="ARBA" id="ARBA00022989"/>
    </source>
</evidence>